<proteinExistence type="inferred from homology"/>
<dbReference type="InterPro" id="IPR027417">
    <property type="entry name" value="P-loop_NTPase"/>
</dbReference>
<evidence type="ECO:0000256" key="8">
    <source>
        <dbReference type="ARBA" id="ARBA00023175"/>
    </source>
</evidence>
<keyword evidence="12" id="KW-0472">Membrane</keyword>
<dbReference type="PANTHER" id="PTHR46256:SF3">
    <property type="entry name" value="MYOSIN MOTOR DOMAIN-CONTAINING PROTEIN"/>
    <property type="match status" value="1"/>
</dbReference>
<dbReference type="Proteomes" id="UP000786811">
    <property type="component" value="Unassembled WGS sequence"/>
</dbReference>
<evidence type="ECO:0000256" key="9">
    <source>
        <dbReference type="ARBA" id="ARBA00023212"/>
    </source>
</evidence>
<keyword evidence="10" id="KW-0966">Cell projection</keyword>
<dbReference type="InterPro" id="IPR036961">
    <property type="entry name" value="Kinesin_motor_dom_sf"/>
</dbReference>
<dbReference type="GO" id="GO:0005524">
    <property type="term" value="F:ATP binding"/>
    <property type="evidence" value="ECO:0007669"/>
    <property type="project" value="UniProtKB-UniRule"/>
</dbReference>
<evidence type="ECO:0000256" key="6">
    <source>
        <dbReference type="ARBA" id="ARBA00022840"/>
    </source>
</evidence>
<dbReference type="AlphaFoldDB" id="A0A8J2MRB4"/>
<keyword evidence="3" id="KW-0963">Cytoplasm</keyword>
<comment type="caution">
    <text evidence="14">The sequence shown here is derived from an EMBL/GenBank/DDBJ whole genome shotgun (WGS) entry which is preliminary data.</text>
</comment>
<dbReference type="GO" id="GO:0016459">
    <property type="term" value="C:myosin complex"/>
    <property type="evidence" value="ECO:0007669"/>
    <property type="project" value="UniProtKB-KW"/>
</dbReference>
<organism evidence="14 15">
    <name type="scientific">Cotesia congregata</name>
    <name type="common">Parasitoid wasp</name>
    <name type="synonym">Apanteles congregatus</name>
    <dbReference type="NCBI Taxonomy" id="51543"/>
    <lineage>
        <taxon>Eukaryota</taxon>
        <taxon>Metazoa</taxon>
        <taxon>Ecdysozoa</taxon>
        <taxon>Arthropoda</taxon>
        <taxon>Hexapoda</taxon>
        <taxon>Insecta</taxon>
        <taxon>Pterygota</taxon>
        <taxon>Neoptera</taxon>
        <taxon>Endopterygota</taxon>
        <taxon>Hymenoptera</taxon>
        <taxon>Apocrita</taxon>
        <taxon>Ichneumonoidea</taxon>
        <taxon>Braconidae</taxon>
        <taxon>Microgastrinae</taxon>
        <taxon>Cotesia</taxon>
    </lineage>
</organism>
<dbReference type="EMBL" id="CAJNRD030001123">
    <property type="protein sequence ID" value="CAG5104510.1"/>
    <property type="molecule type" value="Genomic_DNA"/>
</dbReference>
<evidence type="ECO:0000313" key="14">
    <source>
        <dbReference type="EMBL" id="CAG5104510.1"/>
    </source>
</evidence>
<feature type="domain" description="Myosin motor" evidence="13">
    <location>
        <begin position="225"/>
        <end position="353"/>
    </location>
</feature>
<keyword evidence="5 11" id="KW-0547">Nucleotide-binding</keyword>
<evidence type="ECO:0000256" key="7">
    <source>
        <dbReference type="ARBA" id="ARBA00023123"/>
    </source>
</evidence>
<dbReference type="Gene3D" id="3.40.850.10">
    <property type="entry name" value="Kinesin motor domain"/>
    <property type="match status" value="1"/>
</dbReference>
<gene>
    <name evidence="14" type="ORF">HICCMSTLAB_LOCUS12038</name>
</gene>
<dbReference type="Pfam" id="PF24556">
    <property type="entry name" value="SH3_Myosin-XVIIIa"/>
    <property type="match status" value="1"/>
</dbReference>
<protein>
    <submittedName>
        <fullName evidence="14">Similar to Myo18a: Unconventional myosin-XVIIIa (Mus musculus)</fullName>
    </submittedName>
</protein>
<evidence type="ECO:0000313" key="15">
    <source>
        <dbReference type="Proteomes" id="UP000786811"/>
    </source>
</evidence>
<dbReference type="InterPro" id="IPR057772">
    <property type="entry name" value="SH3_Myo18a"/>
</dbReference>
<evidence type="ECO:0000259" key="13">
    <source>
        <dbReference type="PROSITE" id="PS51456"/>
    </source>
</evidence>
<feature type="binding site" evidence="11">
    <location>
        <begin position="318"/>
        <end position="325"/>
    </location>
    <ligand>
        <name>ATP</name>
        <dbReference type="ChEBI" id="CHEBI:30616"/>
    </ligand>
</feature>
<dbReference type="GO" id="GO:0004674">
    <property type="term" value="F:protein serine/threonine kinase activity"/>
    <property type="evidence" value="ECO:0007669"/>
    <property type="project" value="TreeGrafter"/>
</dbReference>
<dbReference type="Pfam" id="PF00063">
    <property type="entry name" value="Myosin_head"/>
    <property type="match status" value="1"/>
</dbReference>
<dbReference type="SUPFAM" id="SSF52540">
    <property type="entry name" value="P-loop containing nucleoside triphosphate hydrolases"/>
    <property type="match status" value="1"/>
</dbReference>
<dbReference type="InterPro" id="IPR001609">
    <property type="entry name" value="Myosin_head_motor_dom-like"/>
</dbReference>
<keyword evidence="12" id="KW-0812">Transmembrane</keyword>
<comment type="caution">
    <text evidence="11">Lacks conserved residue(s) required for the propagation of feature annotation.</text>
</comment>
<keyword evidence="15" id="KW-1185">Reference proteome</keyword>
<comment type="subcellular location">
    <subcellularLocation>
        <location evidence="2">Cell projection</location>
    </subcellularLocation>
    <subcellularLocation>
        <location evidence="1">Cytoplasm</location>
        <location evidence="1">Cytoskeleton</location>
    </subcellularLocation>
</comment>
<evidence type="ECO:0000256" key="5">
    <source>
        <dbReference type="ARBA" id="ARBA00022741"/>
    </source>
</evidence>
<keyword evidence="12" id="KW-1133">Transmembrane helix</keyword>
<keyword evidence="6 11" id="KW-0067">ATP-binding</keyword>
<name>A0A8J2MRB4_COTCN</name>
<dbReference type="PRINTS" id="PR00193">
    <property type="entry name" value="MYOSINHEAVY"/>
</dbReference>
<comment type="similarity">
    <text evidence="11">Belongs to the TRAFAC class myosin-kinesin ATPase superfamily. Myosin family.</text>
</comment>
<dbReference type="GO" id="GO:0000146">
    <property type="term" value="F:microfilament motor activity"/>
    <property type="evidence" value="ECO:0007669"/>
    <property type="project" value="TreeGrafter"/>
</dbReference>
<evidence type="ECO:0000256" key="10">
    <source>
        <dbReference type="ARBA" id="ARBA00023273"/>
    </source>
</evidence>
<dbReference type="GO" id="GO:0030832">
    <property type="term" value="P:regulation of actin filament length"/>
    <property type="evidence" value="ECO:0007669"/>
    <property type="project" value="TreeGrafter"/>
</dbReference>
<keyword evidence="11" id="KW-0009">Actin-binding</keyword>
<evidence type="ECO:0000256" key="2">
    <source>
        <dbReference type="ARBA" id="ARBA00004316"/>
    </source>
</evidence>
<evidence type="ECO:0000256" key="1">
    <source>
        <dbReference type="ARBA" id="ARBA00004245"/>
    </source>
</evidence>
<reference evidence="14" key="1">
    <citation type="submission" date="2021-04" db="EMBL/GenBank/DDBJ databases">
        <authorList>
            <person name="Chebbi M.A.C M."/>
        </authorList>
    </citation>
    <scope>NUCLEOTIDE SEQUENCE</scope>
</reference>
<evidence type="ECO:0000256" key="11">
    <source>
        <dbReference type="PROSITE-ProRule" id="PRU00782"/>
    </source>
</evidence>
<dbReference type="GO" id="GO:0003779">
    <property type="term" value="F:actin binding"/>
    <property type="evidence" value="ECO:0007669"/>
    <property type="project" value="UniProtKB-KW"/>
</dbReference>
<dbReference type="OrthoDB" id="2914378at2759"/>
<accession>A0A8J2MRB4</accession>
<dbReference type="GO" id="GO:0042995">
    <property type="term" value="C:cell projection"/>
    <property type="evidence" value="ECO:0007669"/>
    <property type="project" value="UniProtKB-SubCell"/>
</dbReference>
<keyword evidence="9" id="KW-0206">Cytoskeleton</keyword>
<sequence>MSSDSGIKKYYLKRNNWVESLRSGVVNDRYKKLEDGWDDTNIIKHPREKKWQITMNGGYTVDSIDGKIIESNSRRKSTSRLSLCSKNLKRNNNKRHYKSSGNVIEWEKLLEMASARKLAKNKRLFNNPLQAMSETCLLKDLTLLLEDKVSQHDQARSEKHLAEEQSWLASEHVWLLHRGGFTLATRSEASADPDTGKLRIKLVPGGEELLVDEEDVEKANPPQFDMVEELSQLRFLNESSVLHTLRQRYANNLIHTYAGDSMVVINPVAPLAIYSEKVVHMFKGCKNEDMPPHIYAMAQSAYRGMLATRRDHSLVFLGRSGAGKTTNFKHALHYLILAAGTVNKVFIYSFLLQ</sequence>
<dbReference type="PROSITE" id="PS51456">
    <property type="entry name" value="MYOSIN_MOTOR"/>
    <property type="match status" value="1"/>
</dbReference>
<evidence type="ECO:0000256" key="12">
    <source>
        <dbReference type="SAM" id="Phobius"/>
    </source>
</evidence>
<feature type="transmembrane region" description="Helical" evidence="12">
    <location>
        <begin position="331"/>
        <end position="351"/>
    </location>
</feature>
<keyword evidence="8 11" id="KW-0505">Motor protein</keyword>
<evidence type="ECO:0000256" key="3">
    <source>
        <dbReference type="ARBA" id="ARBA00022490"/>
    </source>
</evidence>
<evidence type="ECO:0000256" key="4">
    <source>
        <dbReference type="ARBA" id="ARBA00022737"/>
    </source>
</evidence>
<keyword evidence="4" id="KW-0677">Repeat</keyword>
<keyword evidence="7 11" id="KW-0518">Myosin</keyword>
<dbReference type="PANTHER" id="PTHR46256">
    <property type="entry name" value="AGAP011099-PA"/>
    <property type="match status" value="1"/>
</dbReference>
<dbReference type="InterPro" id="IPR052409">
    <property type="entry name" value="Myosin-III_kinase_activity"/>
</dbReference>